<dbReference type="PANTHER" id="PTHR23150">
    <property type="entry name" value="SULFATASE MODIFYING FACTOR 1, 2"/>
    <property type="match status" value="1"/>
</dbReference>
<comment type="caution">
    <text evidence="4">The sequence shown here is derived from an EMBL/GenBank/DDBJ whole genome shotgun (WGS) entry which is preliminary data.</text>
</comment>
<feature type="coiled-coil region" evidence="1">
    <location>
        <begin position="107"/>
        <end position="137"/>
    </location>
</feature>
<evidence type="ECO:0000256" key="2">
    <source>
        <dbReference type="SAM" id="SignalP"/>
    </source>
</evidence>
<dbReference type="Pfam" id="PF03781">
    <property type="entry name" value="FGE-sulfatase"/>
    <property type="match status" value="1"/>
</dbReference>
<reference evidence="4 5" key="1">
    <citation type="submission" date="2020-02" db="EMBL/GenBank/DDBJ databases">
        <authorList>
            <person name="Zhang X.-Y."/>
        </authorList>
    </citation>
    <scope>NUCLEOTIDE SEQUENCE [LARGE SCALE GENOMIC DNA]</scope>
    <source>
        <strain evidence="4 5">C33</strain>
    </source>
</reference>
<evidence type="ECO:0000313" key="5">
    <source>
        <dbReference type="Proteomes" id="UP000484885"/>
    </source>
</evidence>
<keyword evidence="5" id="KW-1185">Reference proteome</keyword>
<proteinExistence type="predicted"/>
<dbReference type="EMBL" id="JAAGSC010000039">
    <property type="protein sequence ID" value="NDY95348.1"/>
    <property type="molecule type" value="Genomic_DNA"/>
</dbReference>
<evidence type="ECO:0000259" key="3">
    <source>
        <dbReference type="Pfam" id="PF03781"/>
    </source>
</evidence>
<evidence type="ECO:0000256" key="1">
    <source>
        <dbReference type="SAM" id="Coils"/>
    </source>
</evidence>
<dbReference type="SUPFAM" id="SSF56436">
    <property type="entry name" value="C-type lectin-like"/>
    <property type="match status" value="1"/>
</dbReference>
<dbReference type="Proteomes" id="UP000484885">
    <property type="component" value="Unassembled WGS sequence"/>
</dbReference>
<dbReference type="AlphaFoldDB" id="A0A845UXD1"/>
<dbReference type="PANTHER" id="PTHR23150:SF35">
    <property type="entry name" value="BLL6746 PROTEIN"/>
    <property type="match status" value="1"/>
</dbReference>
<keyword evidence="2" id="KW-0732">Signal</keyword>
<protein>
    <submittedName>
        <fullName evidence="4">SUMF1/EgtB/PvdO family nonheme iron enzyme</fullName>
    </submittedName>
</protein>
<dbReference type="InterPro" id="IPR016187">
    <property type="entry name" value="CTDL_fold"/>
</dbReference>
<dbReference type="RefSeq" id="WP_164210741.1">
    <property type="nucleotide sequence ID" value="NZ_JAAGSC010000039.1"/>
</dbReference>
<organism evidence="4 5">
    <name type="scientific">Wenzhouxiangella limi</name>
    <dbReference type="NCBI Taxonomy" id="2707351"/>
    <lineage>
        <taxon>Bacteria</taxon>
        <taxon>Pseudomonadati</taxon>
        <taxon>Pseudomonadota</taxon>
        <taxon>Gammaproteobacteria</taxon>
        <taxon>Chromatiales</taxon>
        <taxon>Wenzhouxiangellaceae</taxon>
        <taxon>Wenzhouxiangella</taxon>
    </lineage>
</organism>
<dbReference type="InterPro" id="IPR051043">
    <property type="entry name" value="Sulfatase_Mod_Factor_Kinase"/>
</dbReference>
<dbReference type="InterPro" id="IPR005532">
    <property type="entry name" value="SUMF_dom"/>
</dbReference>
<dbReference type="InterPro" id="IPR042095">
    <property type="entry name" value="SUMF_sf"/>
</dbReference>
<sequence length="484" mass="53199">MLQKPLIVLLWISLSAVAALAHAQSDEGQAAGQSADPALEALMQSADDALVRGWLVAPPGSSAMDLYQQALAMDPDNEQARAGLAAVYQAALEAALLLAGELEFEAAEDLLQRAEATEQASDAFEQARSRVQKLRGEHLEQAEQEARDLIVAGRFVQAEDAITDLIAIGLPRPRIQALRQELSYARLYGRHQPGQILRDPLDGDADRLGPAMVVIPSGQYMMGSPESESGRAAHEGPRHRIVLRQGFALAVTEITVAQFGEFIDSSDYTTDAEQRGWSRVYEVRSGRMSRRNRIHWRHDYRGQPAEPDMPVIHVSWRDARAYAQWLGERTGLGYRLPTEAEFEYALRARSQSRYWWGHGSPDEPIENLTGDGDLSPSGASWSVAFGQYSDGHWGPAPVGSYPANPFGLHDIGGNVMEWTEDCWHDSFVRAPSDGSAWVNAGCGQRVIRGGSWSSTPDMSRSAYRLAGSETSTDMRVGFRVARDL</sequence>
<dbReference type="Gene3D" id="3.90.1580.10">
    <property type="entry name" value="paralog of FGE (formylglycine-generating enzyme)"/>
    <property type="match status" value="1"/>
</dbReference>
<name>A0A845UXD1_9GAMM</name>
<keyword evidence="1" id="KW-0175">Coiled coil</keyword>
<feature type="chain" id="PRO_5033050020" evidence="2">
    <location>
        <begin position="24"/>
        <end position="484"/>
    </location>
</feature>
<evidence type="ECO:0000313" key="4">
    <source>
        <dbReference type="EMBL" id="NDY95348.1"/>
    </source>
</evidence>
<feature type="domain" description="Sulfatase-modifying factor enzyme-like" evidence="3">
    <location>
        <begin position="210"/>
        <end position="482"/>
    </location>
</feature>
<dbReference type="GO" id="GO:0120147">
    <property type="term" value="F:formylglycine-generating oxidase activity"/>
    <property type="evidence" value="ECO:0007669"/>
    <property type="project" value="TreeGrafter"/>
</dbReference>
<gene>
    <name evidence="4" type="ORF">G3I74_06380</name>
</gene>
<feature type="signal peptide" evidence="2">
    <location>
        <begin position="1"/>
        <end position="23"/>
    </location>
</feature>
<accession>A0A845UXD1</accession>